<dbReference type="AlphaFoldDB" id="A0A9W6SSC2"/>
<keyword evidence="1" id="KW-0472">Membrane</keyword>
<sequence length="173" mass="19761">MLSWWIPVTAMAVAQVLVLLIPWAALAVVYSGYHTAWMDPYHQRDQHRTLWNARVWIEWPVAIGLGWLGSWWIGPPRGLVLAVFTALLARATYIGFIKARRRRGWWTGRALELLLTLVFTVGGALLAERLLERYPDPTWMQWAAAGAFLLLAPMVMAWLLSWLARIMLAVARV</sequence>
<feature type="transmembrane region" description="Helical" evidence="1">
    <location>
        <begin position="109"/>
        <end position="127"/>
    </location>
</feature>
<evidence type="ECO:0000313" key="2">
    <source>
        <dbReference type="EMBL" id="GLZ81541.1"/>
    </source>
</evidence>
<accession>A0A9W6SSC2</accession>
<evidence type="ECO:0000313" key="3">
    <source>
        <dbReference type="Proteomes" id="UP001165079"/>
    </source>
</evidence>
<feature type="transmembrane region" description="Helical" evidence="1">
    <location>
        <begin position="12"/>
        <end position="33"/>
    </location>
</feature>
<dbReference type="Proteomes" id="UP001165079">
    <property type="component" value="Unassembled WGS sequence"/>
</dbReference>
<proteinExistence type="predicted"/>
<feature type="transmembrane region" description="Helical" evidence="1">
    <location>
        <begin position="139"/>
        <end position="164"/>
    </location>
</feature>
<dbReference type="RefSeq" id="WP_285667026.1">
    <property type="nucleotide sequence ID" value="NZ_BSTX01000006.1"/>
</dbReference>
<feature type="transmembrane region" description="Helical" evidence="1">
    <location>
        <begin position="79"/>
        <end position="97"/>
    </location>
</feature>
<comment type="caution">
    <text evidence="2">The sequence shown here is derived from an EMBL/GenBank/DDBJ whole genome shotgun (WGS) entry which is preliminary data.</text>
</comment>
<evidence type="ECO:0000256" key="1">
    <source>
        <dbReference type="SAM" id="Phobius"/>
    </source>
</evidence>
<reference evidence="2" key="1">
    <citation type="submission" date="2023-03" db="EMBL/GenBank/DDBJ databases">
        <title>Actinorhabdospora filicis NBRC 111898.</title>
        <authorList>
            <person name="Ichikawa N."/>
            <person name="Sato H."/>
            <person name="Tonouchi N."/>
        </authorList>
    </citation>
    <scope>NUCLEOTIDE SEQUENCE</scope>
    <source>
        <strain evidence="2">NBRC 111898</strain>
    </source>
</reference>
<organism evidence="2 3">
    <name type="scientific">Actinorhabdospora filicis</name>
    <dbReference type="NCBI Taxonomy" id="1785913"/>
    <lineage>
        <taxon>Bacteria</taxon>
        <taxon>Bacillati</taxon>
        <taxon>Actinomycetota</taxon>
        <taxon>Actinomycetes</taxon>
        <taxon>Micromonosporales</taxon>
        <taxon>Micromonosporaceae</taxon>
        <taxon>Actinorhabdospora</taxon>
    </lineage>
</organism>
<dbReference type="EMBL" id="BSTX01000006">
    <property type="protein sequence ID" value="GLZ81541.1"/>
    <property type="molecule type" value="Genomic_DNA"/>
</dbReference>
<keyword evidence="3" id="KW-1185">Reference proteome</keyword>
<gene>
    <name evidence="2" type="ORF">Afil01_63480</name>
</gene>
<feature type="transmembrane region" description="Helical" evidence="1">
    <location>
        <begin position="53"/>
        <end position="73"/>
    </location>
</feature>
<keyword evidence="1" id="KW-0812">Transmembrane</keyword>
<protein>
    <submittedName>
        <fullName evidence="2">Uncharacterized protein</fullName>
    </submittedName>
</protein>
<name>A0A9W6SSC2_9ACTN</name>
<keyword evidence="1" id="KW-1133">Transmembrane helix</keyword>